<keyword evidence="13 16" id="KW-0675">Receptor</keyword>
<evidence type="ECO:0000256" key="2">
    <source>
        <dbReference type="ARBA" id="ARBA00008054"/>
    </source>
</evidence>
<dbReference type="PANTHER" id="PTHR23220:SF118">
    <property type="entry name" value="INTEGRIN ALPHA-X"/>
    <property type="match status" value="1"/>
</dbReference>
<comment type="similarity">
    <text evidence="2 16">Belongs to the integrin alpha chain family.</text>
</comment>
<keyword evidence="11 16" id="KW-0472">Membrane</keyword>
<keyword evidence="7" id="KW-0106">Calcium</keyword>
<keyword evidence="9 16" id="KW-1133">Transmembrane helix</keyword>
<dbReference type="PANTHER" id="PTHR23220">
    <property type="entry name" value="INTEGRIN ALPHA"/>
    <property type="match status" value="1"/>
</dbReference>
<dbReference type="Gene3D" id="2.60.40.1460">
    <property type="entry name" value="Integrin domains. Chain A, domain 2"/>
    <property type="match status" value="1"/>
</dbReference>
<dbReference type="EMBL" id="JAFDVH010000003">
    <property type="protein sequence ID" value="KAG7484910.1"/>
    <property type="molecule type" value="Genomic_DNA"/>
</dbReference>
<dbReference type="OrthoDB" id="5317514at2759"/>
<evidence type="ECO:0000256" key="17">
    <source>
        <dbReference type="SAM" id="MobiDB-lite"/>
    </source>
</evidence>
<comment type="caution">
    <text evidence="19">The sequence shown here is derived from an EMBL/GenBank/DDBJ whole genome shotgun (WGS) entry which is preliminary data.</text>
</comment>
<evidence type="ECO:0000256" key="12">
    <source>
        <dbReference type="ARBA" id="ARBA00023157"/>
    </source>
</evidence>
<dbReference type="Pfam" id="PF20805">
    <property type="entry name" value="Integrin_A_Ig_2"/>
    <property type="match status" value="1"/>
</dbReference>
<dbReference type="PRINTS" id="PR00453">
    <property type="entry name" value="VWFADOMAIN"/>
</dbReference>
<evidence type="ECO:0000256" key="14">
    <source>
        <dbReference type="ARBA" id="ARBA00023180"/>
    </source>
</evidence>
<dbReference type="Gene3D" id="2.60.40.1530">
    <property type="entry name" value="ntegrin, alpha v. Chain A, domain 4"/>
    <property type="match status" value="1"/>
</dbReference>
<feature type="repeat" description="FG-GAP" evidence="15">
    <location>
        <begin position="572"/>
        <end position="632"/>
    </location>
</feature>
<evidence type="ECO:0000256" key="7">
    <source>
        <dbReference type="ARBA" id="ARBA00022837"/>
    </source>
</evidence>
<dbReference type="GO" id="GO:0007229">
    <property type="term" value="P:integrin-mediated signaling pathway"/>
    <property type="evidence" value="ECO:0007669"/>
    <property type="project" value="UniProtKB-KW"/>
</dbReference>
<dbReference type="AlphaFoldDB" id="A0A9D3QGQ6"/>
<dbReference type="Proteomes" id="UP001046870">
    <property type="component" value="Chromosome 3"/>
</dbReference>
<evidence type="ECO:0000256" key="15">
    <source>
        <dbReference type="PROSITE-ProRule" id="PRU00803"/>
    </source>
</evidence>
<dbReference type="Gene3D" id="1.20.5.930">
    <property type="entry name" value="Bicelle-embedded integrin alpha(iib) transmembrane segment"/>
    <property type="match status" value="1"/>
</dbReference>
<comment type="subcellular location">
    <subcellularLocation>
        <location evidence="1 16">Membrane</location>
        <topology evidence="1 16">Single-pass type I membrane protein</topology>
    </subcellularLocation>
</comment>
<feature type="domain" description="VWFA" evidence="18">
    <location>
        <begin position="156"/>
        <end position="328"/>
    </location>
</feature>
<dbReference type="GO" id="GO:0007160">
    <property type="term" value="P:cell-matrix adhesion"/>
    <property type="evidence" value="ECO:0007669"/>
    <property type="project" value="TreeGrafter"/>
</dbReference>
<dbReference type="InterPro" id="IPR048633">
    <property type="entry name" value="ITGAX-like_Ig_3"/>
</dbReference>
<reference evidence="19" key="1">
    <citation type="submission" date="2021-01" db="EMBL/GenBank/DDBJ databases">
        <authorList>
            <person name="Zahm M."/>
            <person name="Roques C."/>
            <person name="Cabau C."/>
            <person name="Klopp C."/>
            <person name="Donnadieu C."/>
            <person name="Jouanno E."/>
            <person name="Lampietro C."/>
            <person name="Louis A."/>
            <person name="Herpin A."/>
            <person name="Echchiki A."/>
            <person name="Berthelot C."/>
            <person name="Parey E."/>
            <person name="Roest-Crollius H."/>
            <person name="Braasch I."/>
            <person name="Postlethwait J."/>
            <person name="Bobe J."/>
            <person name="Montfort J."/>
            <person name="Bouchez O."/>
            <person name="Begum T."/>
            <person name="Mejri S."/>
            <person name="Adams A."/>
            <person name="Chen W.-J."/>
            <person name="Guiguen Y."/>
        </authorList>
    </citation>
    <scope>NUCLEOTIDE SEQUENCE</scope>
    <source>
        <strain evidence="19">YG-15Mar2019-1</strain>
        <tissue evidence="19">Brain</tissue>
    </source>
</reference>
<evidence type="ECO:0000256" key="4">
    <source>
        <dbReference type="ARBA" id="ARBA00022723"/>
    </source>
</evidence>
<evidence type="ECO:0000256" key="9">
    <source>
        <dbReference type="ARBA" id="ARBA00022989"/>
    </source>
</evidence>
<feature type="chain" id="PRO_5039757323" description="VWFA domain-containing protein" evidence="16">
    <location>
        <begin position="27"/>
        <end position="1145"/>
    </location>
</feature>
<evidence type="ECO:0000256" key="11">
    <source>
        <dbReference type="ARBA" id="ARBA00023136"/>
    </source>
</evidence>
<dbReference type="GO" id="GO:0033627">
    <property type="term" value="P:cell adhesion mediated by integrin"/>
    <property type="evidence" value="ECO:0007669"/>
    <property type="project" value="TreeGrafter"/>
</dbReference>
<evidence type="ECO:0000256" key="10">
    <source>
        <dbReference type="ARBA" id="ARBA00023037"/>
    </source>
</evidence>
<evidence type="ECO:0000256" key="6">
    <source>
        <dbReference type="ARBA" id="ARBA00022737"/>
    </source>
</evidence>
<gene>
    <name evidence="19" type="ORF">MATL_G00054960</name>
</gene>
<keyword evidence="6" id="KW-0677">Repeat</keyword>
<evidence type="ECO:0000256" key="3">
    <source>
        <dbReference type="ARBA" id="ARBA00022692"/>
    </source>
</evidence>
<dbReference type="Pfam" id="PF00092">
    <property type="entry name" value="VWA"/>
    <property type="match status" value="1"/>
</dbReference>
<accession>A0A9D3QGQ6</accession>
<dbReference type="InterPro" id="IPR013517">
    <property type="entry name" value="FG-GAP"/>
</dbReference>
<dbReference type="Pfam" id="PF21520">
    <property type="entry name" value="ITGAX-like_Ig_3"/>
    <property type="match status" value="1"/>
</dbReference>
<organism evidence="19 20">
    <name type="scientific">Megalops atlanticus</name>
    <name type="common">Tarpon</name>
    <name type="synonym">Clupea gigantea</name>
    <dbReference type="NCBI Taxonomy" id="7932"/>
    <lineage>
        <taxon>Eukaryota</taxon>
        <taxon>Metazoa</taxon>
        <taxon>Chordata</taxon>
        <taxon>Craniata</taxon>
        <taxon>Vertebrata</taxon>
        <taxon>Euteleostomi</taxon>
        <taxon>Actinopterygii</taxon>
        <taxon>Neopterygii</taxon>
        <taxon>Teleostei</taxon>
        <taxon>Elopiformes</taxon>
        <taxon>Megalopidae</taxon>
        <taxon>Megalops</taxon>
    </lineage>
</organism>
<dbReference type="GO" id="GO:0009897">
    <property type="term" value="C:external side of plasma membrane"/>
    <property type="evidence" value="ECO:0007669"/>
    <property type="project" value="TreeGrafter"/>
</dbReference>
<dbReference type="InterPro" id="IPR013519">
    <property type="entry name" value="Int_alpha_beta-p"/>
</dbReference>
<protein>
    <recommendedName>
        <fullName evidence="18">VWFA domain-containing protein</fullName>
    </recommendedName>
</protein>
<evidence type="ECO:0000256" key="1">
    <source>
        <dbReference type="ARBA" id="ARBA00004479"/>
    </source>
</evidence>
<dbReference type="GO" id="GO:0098609">
    <property type="term" value="P:cell-cell adhesion"/>
    <property type="evidence" value="ECO:0007669"/>
    <property type="project" value="TreeGrafter"/>
</dbReference>
<dbReference type="PRINTS" id="PR01185">
    <property type="entry name" value="INTEGRINA"/>
</dbReference>
<keyword evidence="3 16" id="KW-0812">Transmembrane</keyword>
<dbReference type="Gene3D" id="2.60.40.1510">
    <property type="entry name" value="ntegrin, alpha v. Chain A, domain 3"/>
    <property type="match status" value="1"/>
</dbReference>
<evidence type="ECO:0000313" key="19">
    <source>
        <dbReference type="EMBL" id="KAG7484910.1"/>
    </source>
</evidence>
<dbReference type="SMART" id="SM00191">
    <property type="entry name" value="Int_alpha"/>
    <property type="match status" value="5"/>
</dbReference>
<keyword evidence="10 16" id="KW-0401">Integrin</keyword>
<dbReference type="InterPro" id="IPR002035">
    <property type="entry name" value="VWF_A"/>
</dbReference>
<dbReference type="Pfam" id="PF01839">
    <property type="entry name" value="FG-GAP"/>
    <property type="match status" value="1"/>
</dbReference>
<dbReference type="SMART" id="SM00327">
    <property type="entry name" value="VWA"/>
    <property type="match status" value="1"/>
</dbReference>
<evidence type="ECO:0000256" key="16">
    <source>
        <dbReference type="RuleBase" id="RU003762"/>
    </source>
</evidence>
<dbReference type="GO" id="GO:0008305">
    <property type="term" value="C:integrin complex"/>
    <property type="evidence" value="ECO:0007669"/>
    <property type="project" value="InterPro"/>
</dbReference>
<feature type="region of interest" description="Disordered" evidence="17">
    <location>
        <begin position="1115"/>
        <end position="1145"/>
    </location>
</feature>
<dbReference type="InterPro" id="IPR000413">
    <property type="entry name" value="Integrin_alpha"/>
</dbReference>
<dbReference type="InterPro" id="IPR036465">
    <property type="entry name" value="vWFA_dom_sf"/>
</dbReference>
<feature type="transmembrane region" description="Helical" evidence="16">
    <location>
        <begin position="1087"/>
        <end position="1108"/>
    </location>
</feature>
<feature type="repeat" description="FG-GAP" evidence="15">
    <location>
        <begin position="510"/>
        <end position="568"/>
    </location>
</feature>
<dbReference type="GO" id="GO:0046872">
    <property type="term" value="F:metal ion binding"/>
    <property type="evidence" value="ECO:0007669"/>
    <property type="project" value="UniProtKB-KW"/>
</dbReference>
<dbReference type="Gene3D" id="2.130.10.130">
    <property type="entry name" value="Integrin alpha, N-terminal"/>
    <property type="match status" value="1"/>
</dbReference>
<dbReference type="InterPro" id="IPR048285">
    <property type="entry name" value="Integrin_alpha_Ig-like_2"/>
</dbReference>
<evidence type="ECO:0000313" key="20">
    <source>
        <dbReference type="Proteomes" id="UP001046870"/>
    </source>
</evidence>
<dbReference type="Gene3D" id="3.40.50.410">
    <property type="entry name" value="von Willebrand factor, type A domain"/>
    <property type="match status" value="1"/>
</dbReference>
<dbReference type="SUPFAM" id="SSF53300">
    <property type="entry name" value="vWA-like"/>
    <property type="match status" value="1"/>
</dbReference>
<evidence type="ECO:0000259" key="18">
    <source>
        <dbReference type="PROSITE" id="PS50234"/>
    </source>
</evidence>
<keyword evidence="12" id="KW-1015">Disulfide bond</keyword>
<dbReference type="PROSITE" id="PS51470">
    <property type="entry name" value="FG_GAP"/>
    <property type="match status" value="3"/>
</dbReference>
<dbReference type="PROSITE" id="PS50234">
    <property type="entry name" value="VWFA"/>
    <property type="match status" value="1"/>
</dbReference>
<feature type="signal peptide" evidence="16">
    <location>
        <begin position="1"/>
        <end position="26"/>
    </location>
</feature>
<feature type="repeat" description="FG-GAP" evidence="15">
    <location>
        <begin position="445"/>
        <end position="506"/>
    </location>
</feature>
<proteinExistence type="inferred from homology"/>
<evidence type="ECO:0000256" key="13">
    <source>
        <dbReference type="ARBA" id="ARBA00023170"/>
    </source>
</evidence>
<sequence length="1145" mass="123766">MENSVIWVLWLWGLIGFLHNIPPALCFSVDTRHPRIFTDMGAGSYFGYRVCQFGQVSTDSVLVTDPLRDNRTGGVYRCSYHSRNCEALPLKGEPGSTLGMTLTCDTGRAMVCGPHLSHSCGSFNYLNGLCMELGPQLNVMQTLKPGFEECRHKGLDAVILFDDSQSISKNDFATMISFVKNIIRMFKDPNSQVAVAQFSTEAYAVFHFEKFKVDRDPDSLLQQVPHTQGQTYTPSAIRFVLEKMLTTERGMREDSKKLLVVITDGKSNDPKETFDTVIPVAEKRGVTRFAIGVGQEYSRQELELIASSPKDVFESQSFSALDSIQKHLKEKIFPVEGTDKSQFSAFQFELSQGGFSAAFTQDAVLFGAVGAFEWSGGIVRETQGANSSFINASAVEQDMKDSFLGYSVAVAQVNNITVYFAGAPRYNHTGLVLAFQKDHLDQNWTVAHRIYGTQLGSYFGAELCVLHVSRDGWAGLLLAVGAPQYHSEGMGGEVRICTLDAGPLFPTNCSISLHGSPGNDRGRFGASLSACPDLNGDGVPELVVGAPEEDRGKGSLYIFLGHPGGIRTKYSQKISGAKVGKSLSFFGVSVHSSGDVSSDGLTDVVVGARGAAVVLRSQPVICPSVSVSFDPPVIPQDRFHCAAPRSPHSLVSTATACVTITGVLTGSISAPLRAAVSVSLELDAQTRPARLHLDPSSASLHWNATVAHTTCYNLSISLSVNACISHYSAVPLSAQLNVQGQRIEGTEGLLPIMSPDCPSSFTFPVLLEEVCGADHVCVSDLQVSLSFTSAMVVSSQGYPVDFSVEVLNRGEDASGTEMTLVYPSALSFTHAKGSSAMSNLYCVSNTTSVNNHTQTVCRLSTSVLRQGAAMKVLVFLSVLNSSALTDTVTVQASVSSKNENAETLQDNYGNCSVAVRLPINIIIKEQYSTRYLTLPEGKLLEHTFTVKNIGNTAVPVNVTFVVPIEMDFGLRWNVSLPVTGKRREICVKKGVVARNDENTTLVQYCSGTICHLIGCSVDPLAPEESIGFRFAGNINGDIAVSGAQMKVLSWGFLSFDLSKYAQFPPNRFHDCSIGTVLETPSTSQRNLIIAGSVVASLLLMAIVFAILYKIGFYKPQQRDDDDDPRPPQQKTEETTAPPADRETAL</sequence>
<dbReference type="InterPro" id="IPR028994">
    <property type="entry name" value="Integrin_alpha_N"/>
</dbReference>
<dbReference type="SUPFAM" id="SSF69179">
    <property type="entry name" value="Integrin domains"/>
    <property type="match status" value="2"/>
</dbReference>
<keyword evidence="4" id="KW-0479">Metal-binding</keyword>
<name>A0A9D3QGQ6_MEGAT</name>
<dbReference type="GO" id="GO:0005178">
    <property type="term" value="F:integrin binding"/>
    <property type="evidence" value="ECO:0007669"/>
    <property type="project" value="TreeGrafter"/>
</dbReference>
<keyword evidence="8 16" id="KW-0130">Cell adhesion</keyword>
<dbReference type="SUPFAM" id="SSF69318">
    <property type="entry name" value="Integrin alpha N-terminal domain"/>
    <property type="match status" value="1"/>
</dbReference>
<keyword evidence="5 16" id="KW-0732">Signal</keyword>
<keyword evidence="14" id="KW-0325">Glycoprotein</keyword>
<keyword evidence="20" id="KW-1185">Reference proteome</keyword>
<evidence type="ECO:0000256" key="8">
    <source>
        <dbReference type="ARBA" id="ARBA00022889"/>
    </source>
</evidence>
<evidence type="ECO:0000256" key="5">
    <source>
        <dbReference type="ARBA" id="ARBA00022729"/>
    </source>
</evidence>
<dbReference type="InterPro" id="IPR032695">
    <property type="entry name" value="Integrin_dom_sf"/>
</dbReference>